<proteinExistence type="predicted"/>
<dbReference type="EMBL" id="BAABNP010000008">
    <property type="protein sequence ID" value="GAA5341180.1"/>
    <property type="molecule type" value="Genomic_DNA"/>
</dbReference>
<name>A0ABP9U7A3_9MICO</name>
<gene>
    <name evidence="1" type="ORF">KACC15558_22200</name>
</gene>
<comment type="caution">
    <text evidence="1">The sequence shown here is derived from an EMBL/GenBank/DDBJ whole genome shotgun (WGS) entry which is preliminary data.</text>
</comment>
<reference evidence="1 2" key="1">
    <citation type="submission" date="2024-02" db="EMBL/GenBank/DDBJ databases">
        <title>Characterization of antibiotic resistant novel bacterial strains and their environmental applications.</title>
        <authorList>
            <person name="Manzoor S."/>
            <person name="Abbas S."/>
            <person name="Arshad M."/>
            <person name="Li W.J."/>
            <person name="Ahmed I."/>
        </authorList>
    </citation>
    <scope>NUCLEOTIDE SEQUENCE [LARGE SCALE GENOMIC DNA]</scope>
    <source>
        <strain evidence="1 2">KACC 15558</strain>
    </source>
</reference>
<protein>
    <recommendedName>
        <fullName evidence="3">AraC family transcriptional regulator</fullName>
    </recommendedName>
</protein>
<evidence type="ECO:0008006" key="3">
    <source>
        <dbReference type="Google" id="ProtNLM"/>
    </source>
</evidence>
<evidence type="ECO:0000313" key="1">
    <source>
        <dbReference type="EMBL" id="GAA5341180.1"/>
    </source>
</evidence>
<organism evidence="1 2">
    <name type="scientific">Brevibacterium ammoniilyticum</name>
    <dbReference type="NCBI Taxonomy" id="1046555"/>
    <lineage>
        <taxon>Bacteria</taxon>
        <taxon>Bacillati</taxon>
        <taxon>Actinomycetota</taxon>
        <taxon>Actinomycetes</taxon>
        <taxon>Micrococcales</taxon>
        <taxon>Brevibacteriaceae</taxon>
        <taxon>Brevibacterium</taxon>
    </lineage>
</organism>
<keyword evidence="2" id="KW-1185">Reference proteome</keyword>
<evidence type="ECO:0000313" key="2">
    <source>
        <dbReference type="Proteomes" id="UP001498935"/>
    </source>
</evidence>
<accession>A0ABP9U7A3</accession>
<sequence>MPTIDADRTLPRVLFFRVAAIASDSAVWLPGCVSVDMFSCAPLSGETKARAGLLVSDGPTVRLSQEVHM</sequence>
<dbReference type="Proteomes" id="UP001498935">
    <property type="component" value="Unassembled WGS sequence"/>
</dbReference>